<keyword evidence="9 11" id="KW-0238">DNA-binding</keyword>
<dbReference type="GeneID" id="115878319"/>
<evidence type="ECO:0000313" key="16">
    <source>
        <dbReference type="RefSeq" id="XP_030750638.1"/>
    </source>
</evidence>
<feature type="compositionally biased region" description="Basic and acidic residues" evidence="13">
    <location>
        <begin position="178"/>
        <end position="192"/>
    </location>
</feature>
<dbReference type="InterPro" id="IPR041083">
    <property type="entry name" value="AAA_lid_10"/>
</dbReference>
<dbReference type="GO" id="GO:0005524">
    <property type="term" value="F:ATP binding"/>
    <property type="evidence" value="ECO:0007669"/>
    <property type="project" value="UniProtKB-KW"/>
</dbReference>
<feature type="region of interest" description="Disordered" evidence="13">
    <location>
        <begin position="148"/>
        <end position="192"/>
    </location>
</feature>
<evidence type="ECO:0000256" key="2">
    <source>
        <dbReference type="ARBA" id="ARBA00008398"/>
    </source>
</evidence>
<evidence type="ECO:0000256" key="4">
    <source>
        <dbReference type="ARBA" id="ARBA00022705"/>
    </source>
</evidence>
<organism evidence="15 16">
    <name type="scientific">Sitophilus oryzae</name>
    <name type="common">Rice weevil</name>
    <name type="synonym">Curculio oryzae</name>
    <dbReference type="NCBI Taxonomy" id="7048"/>
    <lineage>
        <taxon>Eukaryota</taxon>
        <taxon>Metazoa</taxon>
        <taxon>Ecdysozoa</taxon>
        <taxon>Arthropoda</taxon>
        <taxon>Hexapoda</taxon>
        <taxon>Insecta</taxon>
        <taxon>Pterygota</taxon>
        <taxon>Neoptera</taxon>
        <taxon>Endopterygota</taxon>
        <taxon>Coleoptera</taxon>
        <taxon>Polyphaga</taxon>
        <taxon>Cucujiformia</taxon>
        <taxon>Curculionidae</taxon>
        <taxon>Dryophthorinae</taxon>
        <taxon>Sitophilus</taxon>
    </lineage>
</organism>
<dbReference type="Pfam" id="PF09079">
    <property type="entry name" value="WHD_Cdc6"/>
    <property type="match status" value="1"/>
</dbReference>
<evidence type="ECO:0000256" key="13">
    <source>
        <dbReference type="SAM" id="MobiDB-lite"/>
    </source>
</evidence>
<dbReference type="SMART" id="SM00382">
    <property type="entry name" value="AAA"/>
    <property type="match status" value="1"/>
</dbReference>
<dbReference type="InParanoid" id="A0A6J2XGV8"/>
<dbReference type="PANTHER" id="PTHR10763:SF23">
    <property type="entry name" value="ORIGIN RECOGNITION COMPLEX SUBUNIT 1"/>
    <property type="match status" value="1"/>
</dbReference>
<evidence type="ECO:0000313" key="15">
    <source>
        <dbReference type="Proteomes" id="UP000504635"/>
    </source>
</evidence>
<dbReference type="Pfam" id="PF17872">
    <property type="entry name" value="AAA_lid_10"/>
    <property type="match status" value="1"/>
</dbReference>
<keyword evidence="8" id="KW-0460">Magnesium</keyword>
<evidence type="ECO:0000256" key="9">
    <source>
        <dbReference type="ARBA" id="ARBA00023125"/>
    </source>
</evidence>
<feature type="domain" description="AAA+ ATPase" evidence="14">
    <location>
        <begin position="478"/>
        <end position="625"/>
    </location>
</feature>
<dbReference type="AlphaFoldDB" id="A0A6J2XGV8"/>
<keyword evidence="6 11" id="KW-0547">Nucleotide-binding</keyword>
<proteinExistence type="inferred from homology"/>
<evidence type="ECO:0000256" key="3">
    <source>
        <dbReference type="ARBA" id="ARBA00019081"/>
    </source>
</evidence>
<comment type="subcellular location">
    <subcellularLocation>
        <location evidence="1 11">Nucleus</location>
    </subcellularLocation>
</comment>
<evidence type="ECO:0000256" key="11">
    <source>
        <dbReference type="RuleBase" id="RU365058"/>
    </source>
</evidence>
<dbReference type="KEGG" id="soy:115878319"/>
<evidence type="ECO:0000256" key="7">
    <source>
        <dbReference type="ARBA" id="ARBA00022840"/>
    </source>
</evidence>
<keyword evidence="10 11" id="KW-0539">Nucleus</keyword>
<dbReference type="InterPro" id="IPR015163">
    <property type="entry name" value="Cdc6_C"/>
</dbReference>
<evidence type="ECO:0000256" key="6">
    <source>
        <dbReference type="ARBA" id="ARBA00022741"/>
    </source>
</evidence>
<feature type="coiled-coil region" evidence="12">
    <location>
        <begin position="671"/>
        <end position="698"/>
    </location>
</feature>
<feature type="region of interest" description="Disordered" evidence="13">
    <location>
        <begin position="91"/>
        <end position="115"/>
    </location>
</feature>
<evidence type="ECO:0000256" key="10">
    <source>
        <dbReference type="ARBA" id="ARBA00023242"/>
    </source>
</evidence>
<dbReference type="GO" id="GO:0046872">
    <property type="term" value="F:metal ion binding"/>
    <property type="evidence" value="ECO:0007669"/>
    <property type="project" value="UniProtKB-KW"/>
</dbReference>
<protein>
    <recommendedName>
        <fullName evidence="3 11">Origin recognition complex subunit 1</fullName>
    </recommendedName>
</protein>
<keyword evidence="15" id="KW-1185">Reference proteome</keyword>
<dbReference type="FunFam" id="1.10.8.60:FF:000062">
    <property type="entry name" value="Origin recognition complex subunit 1"/>
    <property type="match status" value="1"/>
</dbReference>
<dbReference type="CTD" id="4998"/>
<sequence>MTMDLPIIESSQADILSYSIVSSDEEENPLVVKLKLSSKNKKLPVVVLKKLENIDEYSLSPRTSFRTRKNKAFENYETDLSAANLRKLEKKSLSPKKRAKPLINDKELVSPKKRGKPNFEYSVDTLCDSIKNKVNLKTPTKRRIVDKESLDQSLDIQSPQKKKGVQEETPVRTPRSCSLRDVETPRSNENLRRSVRTSARYLEDSSPLRSVKVNLNESFRRSVLRHQLNDQNKMSPDIDDVIKRTPSYRKSYNNNNHNMNGDCLVGTRSARKSFAHFYYDTEEDDDIEIVEALKRSEEDIKPKRTLSSRSNSTVSEKSLVSQNSENEENIASSKRKQSTISKLLRNGCDNEVQTRRSKRISKPTYKISVSESDSDYEEKETEAPKTPKATKTSRKALATPNSVKMTPKTPKNTLKLLREGVITPSMQSRSSLIPKDSTPLMKARTQLHVSCIPTSLPCREKEYQDVYNFLKGKLEDECGGCMYISGVPGTGKTATVTSVIDHLQNNRKIPKFSYVHVNGMRLTEPRQAYVEIWKQLSGKTVPWEQAQNLLEQRFTKKKNMMPVVMLIDELDILCTRRQDVVYNLLDWPTKSNDELIVITIANTMDLPERLLMSRVTSRLGLTRLTFQAYTHKQLMEIVTKRLTGTNSFNPDAVQLVARKVASVSGDARRALDICRRAAEIAENEANEQQVNIMHINKALSAMITQPQITAIRRCTRLQKLLLQAIVAEIERTGVEETTFFDVYRMLESCCALDGFKMVSSTMAQKAVMQLGSCRLIITEQKCSNIYQKIMLNVSVHDVYFALKNE</sequence>
<evidence type="ECO:0000256" key="12">
    <source>
        <dbReference type="SAM" id="Coils"/>
    </source>
</evidence>
<dbReference type="CDD" id="cd00009">
    <property type="entry name" value="AAA"/>
    <property type="match status" value="1"/>
</dbReference>
<dbReference type="Gene3D" id="3.40.50.300">
    <property type="entry name" value="P-loop containing nucleotide triphosphate hydrolases"/>
    <property type="match status" value="1"/>
</dbReference>
<dbReference type="GO" id="GO:0003688">
    <property type="term" value="F:DNA replication origin binding"/>
    <property type="evidence" value="ECO:0007669"/>
    <property type="project" value="TreeGrafter"/>
</dbReference>
<dbReference type="GO" id="GO:0016887">
    <property type="term" value="F:ATP hydrolysis activity"/>
    <property type="evidence" value="ECO:0007669"/>
    <property type="project" value="InterPro"/>
</dbReference>
<dbReference type="Proteomes" id="UP000504635">
    <property type="component" value="Unplaced"/>
</dbReference>
<dbReference type="SUPFAM" id="SSF52540">
    <property type="entry name" value="P-loop containing nucleoside triphosphate hydrolases"/>
    <property type="match status" value="1"/>
</dbReference>
<dbReference type="OrthoDB" id="1926878at2759"/>
<dbReference type="GO" id="GO:0033314">
    <property type="term" value="P:mitotic DNA replication checkpoint signaling"/>
    <property type="evidence" value="ECO:0007669"/>
    <property type="project" value="TreeGrafter"/>
</dbReference>
<dbReference type="PANTHER" id="PTHR10763">
    <property type="entry name" value="CELL DIVISION CONTROL PROTEIN 6-RELATED"/>
    <property type="match status" value="1"/>
</dbReference>
<dbReference type="InterPro" id="IPR003959">
    <property type="entry name" value="ATPase_AAA_core"/>
</dbReference>
<gene>
    <name evidence="16" type="primary">LOC115878319</name>
</gene>
<keyword evidence="5" id="KW-0479">Metal-binding</keyword>
<accession>A0A6J2XGV8</accession>
<comment type="subunit">
    <text evidence="11">ORC is composed of six subunits.</text>
</comment>
<dbReference type="Pfam" id="PF00004">
    <property type="entry name" value="AAA"/>
    <property type="match status" value="1"/>
</dbReference>
<dbReference type="GO" id="GO:0005664">
    <property type="term" value="C:nuclear origin of replication recognition complex"/>
    <property type="evidence" value="ECO:0007669"/>
    <property type="project" value="TreeGrafter"/>
</dbReference>
<dbReference type="InterPro" id="IPR050311">
    <property type="entry name" value="ORC1/CDC6"/>
</dbReference>
<comment type="similarity">
    <text evidence="2 11">Belongs to the ORC1 family.</text>
</comment>
<dbReference type="GO" id="GO:0006270">
    <property type="term" value="P:DNA replication initiation"/>
    <property type="evidence" value="ECO:0007669"/>
    <property type="project" value="TreeGrafter"/>
</dbReference>
<feature type="compositionally biased region" description="Polar residues" evidence="13">
    <location>
        <begin position="305"/>
        <end position="332"/>
    </location>
</feature>
<evidence type="ECO:0000256" key="8">
    <source>
        <dbReference type="ARBA" id="ARBA00022842"/>
    </source>
</evidence>
<dbReference type="Gene3D" id="1.10.8.60">
    <property type="match status" value="1"/>
</dbReference>
<dbReference type="FunCoup" id="A0A6J2XGV8">
    <property type="interactions" value="241"/>
</dbReference>
<dbReference type="InterPro" id="IPR003593">
    <property type="entry name" value="AAA+_ATPase"/>
</dbReference>
<evidence type="ECO:0000259" key="14">
    <source>
        <dbReference type="SMART" id="SM00382"/>
    </source>
</evidence>
<keyword evidence="4 11" id="KW-0235">DNA replication</keyword>
<comment type="function">
    <text evidence="11">Component of the origin recognition complex (ORC) that binds origins of replication. DNA-binding is ATP-dependent, however specific DNA sequences that define origins of replication have not been identified so far. ORC is required to assemble the pre-replication complex necessary to initiate DNA replication.</text>
</comment>
<feature type="compositionally biased region" description="Polar residues" evidence="13">
    <location>
        <begin position="399"/>
        <end position="409"/>
    </location>
</feature>
<dbReference type="FunFam" id="3.40.50.300:FF:000199">
    <property type="entry name" value="Origin recognition complex subunit 1"/>
    <property type="match status" value="1"/>
</dbReference>
<name>A0A6J2XGV8_SITOR</name>
<evidence type="ECO:0000256" key="5">
    <source>
        <dbReference type="ARBA" id="ARBA00022723"/>
    </source>
</evidence>
<keyword evidence="12" id="KW-0175">Coiled coil</keyword>
<dbReference type="InterPro" id="IPR027417">
    <property type="entry name" value="P-loop_NTPase"/>
</dbReference>
<dbReference type="RefSeq" id="XP_030750638.1">
    <property type="nucleotide sequence ID" value="XM_030894778.1"/>
</dbReference>
<feature type="region of interest" description="Disordered" evidence="13">
    <location>
        <begin position="301"/>
        <end position="409"/>
    </location>
</feature>
<reference evidence="16" key="1">
    <citation type="submission" date="2025-08" db="UniProtKB">
        <authorList>
            <consortium name="RefSeq"/>
        </authorList>
    </citation>
    <scope>IDENTIFICATION</scope>
    <source>
        <tissue evidence="16">Gonads</tissue>
    </source>
</reference>
<evidence type="ECO:0000256" key="1">
    <source>
        <dbReference type="ARBA" id="ARBA00004123"/>
    </source>
</evidence>
<keyword evidence="7 11" id="KW-0067">ATP-binding</keyword>